<gene>
    <name evidence="5" type="ORF">DC20_18230</name>
</gene>
<evidence type="ECO:0000256" key="2">
    <source>
        <dbReference type="ARBA" id="ARBA00022898"/>
    </source>
</evidence>
<dbReference type="InterPro" id="IPR001926">
    <property type="entry name" value="TrpB-like_PALP"/>
</dbReference>
<keyword evidence="2" id="KW-0663">Pyridoxal phosphate</keyword>
<evidence type="ECO:0000313" key="6">
    <source>
        <dbReference type="Proteomes" id="UP000061382"/>
    </source>
</evidence>
<keyword evidence="6" id="KW-1185">Reference proteome</keyword>
<dbReference type="OrthoDB" id="9778118at2"/>
<evidence type="ECO:0000313" key="5">
    <source>
        <dbReference type="EMBL" id="ALJ00554.1"/>
    </source>
</evidence>
<dbReference type="Proteomes" id="UP000061382">
    <property type="component" value="Chromosome"/>
</dbReference>
<dbReference type="PANTHER" id="PTHR48078:SF6">
    <property type="entry name" value="L-THREONINE DEHYDRATASE CATABOLIC TDCB"/>
    <property type="match status" value="1"/>
</dbReference>
<evidence type="ECO:0000256" key="3">
    <source>
        <dbReference type="ARBA" id="ARBA00023239"/>
    </source>
</evidence>
<reference evidence="5 6" key="1">
    <citation type="submission" date="2015-08" db="EMBL/GenBank/DDBJ databases">
        <title>Complete genome sequence of Rufibacter tibetensis strain 1351t, a radiation-resistant bacterium from tibet plateau.</title>
        <authorList>
            <person name="Dai J."/>
        </authorList>
    </citation>
    <scope>NUCLEOTIDE SEQUENCE [LARGE SCALE GENOMIC DNA]</scope>
    <source>
        <strain evidence="5 6">1351</strain>
    </source>
</reference>
<organism evidence="5 6">
    <name type="scientific">Rufibacter tibetensis</name>
    <dbReference type="NCBI Taxonomy" id="512763"/>
    <lineage>
        <taxon>Bacteria</taxon>
        <taxon>Pseudomonadati</taxon>
        <taxon>Bacteroidota</taxon>
        <taxon>Cytophagia</taxon>
        <taxon>Cytophagales</taxon>
        <taxon>Hymenobacteraceae</taxon>
        <taxon>Rufibacter</taxon>
    </lineage>
</organism>
<comment type="cofactor">
    <cofactor evidence="1">
        <name>pyridoxal 5'-phosphate</name>
        <dbReference type="ChEBI" id="CHEBI:597326"/>
    </cofactor>
</comment>
<dbReference type="AlphaFoldDB" id="A0A0P0CST7"/>
<dbReference type="InterPro" id="IPR036052">
    <property type="entry name" value="TrpB-like_PALP_sf"/>
</dbReference>
<dbReference type="PROSITE" id="PS00165">
    <property type="entry name" value="DEHYDRATASE_SER_THR"/>
    <property type="match status" value="1"/>
</dbReference>
<evidence type="ECO:0000259" key="4">
    <source>
        <dbReference type="Pfam" id="PF00291"/>
    </source>
</evidence>
<dbReference type="GO" id="GO:0003941">
    <property type="term" value="F:L-serine ammonia-lyase activity"/>
    <property type="evidence" value="ECO:0007669"/>
    <property type="project" value="TreeGrafter"/>
</dbReference>
<dbReference type="GO" id="GO:0009097">
    <property type="term" value="P:isoleucine biosynthetic process"/>
    <property type="evidence" value="ECO:0007669"/>
    <property type="project" value="TreeGrafter"/>
</dbReference>
<dbReference type="GO" id="GO:0030170">
    <property type="term" value="F:pyridoxal phosphate binding"/>
    <property type="evidence" value="ECO:0007669"/>
    <property type="project" value="InterPro"/>
</dbReference>
<keyword evidence="3 5" id="KW-0456">Lyase</keyword>
<dbReference type="PANTHER" id="PTHR48078">
    <property type="entry name" value="THREONINE DEHYDRATASE, MITOCHONDRIAL-RELATED"/>
    <property type="match status" value="1"/>
</dbReference>
<dbReference type="PATRIC" id="fig|512763.3.peg.4009"/>
<dbReference type="CDD" id="cd01563">
    <property type="entry name" value="Thr-synth_1"/>
    <property type="match status" value="1"/>
</dbReference>
<dbReference type="Gene3D" id="3.40.50.1100">
    <property type="match status" value="2"/>
</dbReference>
<proteinExistence type="predicted"/>
<dbReference type="GO" id="GO:0004794">
    <property type="term" value="F:threonine deaminase activity"/>
    <property type="evidence" value="ECO:0007669"/>
    <property type="project" value="TreeGrafter"/>
</dbReference>
<feature type="domain" description="Tryptophan synthase beta chain-like PALP" evidence="4">
    <location>
        <begin position="78"/>
        <end position="385"/>
    </location>
</feature>
<dbReference type="KEGG" id="rti:DC20_18230"/>
<dbReference type="STRING" id="512763.DC20_18230"/>
<name>A0A0P0CST7_9BACT</name>
<evidence type="ECO:0000256" key="1">
    <source>
        <dbReference type="ARBA" id="ARBA00001933"/>
    </source>
</evidence>
<sequence length="395" mass="43308">MPAQIATSLSRISRLVCSKCDREYPHEVLQRVSACCGMPLLAQYDTTETFSKKALSGREGTMWRYQELLPVLDEAYKVSLGEGFTPILKLKNLANAYGFDNLVLKDEGKNPTGSFKARGLSMAISKALELGSEGCIVPTAGNAGVAMAAYCAKANLPAVVVMPRHTPKAFRDECYWYGAEVHLLDGLINDCAAEVRRLNQHGELLDVSTLKEPYRIEGKKTMGYEIAEQLNWTLPDVILYPAGGGTGLIGIWKAFQEMISLGWLDKDVKLPRMVAVQAQNCRPLVDTYLGLQENSQNYNGRPTIANGLAVPRPLGEPLMLQVLNNSGGTAISITEEEMLEGISELGRKEGLFVAPEGAAVWMAARQLLKQGWIQPQEHVLLLNTGSGQKYLENFS</sequence>
<dbReference type="SUPFAM" id="SSF53686">
    <property type="entry name" value="Tryptophan synthase beta subunit-like PLP-dependent enzymes"/>
    <property type="match status" value="1"/>
</dbReference>
<dbReference type="InterPro" id="IPR050147">
    <property type="entry name" value="Ser/Thr_Dehydratase"/>
</dbReference>
<dbReference type="RefSeq" id="WP_062545140.1">
    <property type="nucleotide sequence ID" value="NZ_CP012643.1"/>
</dbReference>
<protein>
    <submittedName>
        <fullName evidence="5">Threonine synthase</fullName>
        <ecNumber evidence="5">4.2.3.1</ecNumber>
    </submittedName>
</protein>
<dbReference type="NCBIfam" id="NF006050">
    <property type="entry name" value="PRK08197.1"/>
    <property type="match status" value="1"/>
</dbReference>
<dbReference type="GO" id="GO:0006565">
    <property type="term" value="P:L-serine catabolic process"/>
    <property type="evidence" value="ECO:0007669"/>
    <property type="project" value="TreeGrafter"/>
</dbReference>
<dbReference type="GO" id="GO:0006567">
    <property type="term" value="P:L-threonine catabolic process"/>
    <property type="evidence" value="ECO:0007669"/>
    <property type="project" value="TreeGrafter"/>
</dbReference>
<dbReference type="GO" id="GO:0004795">
    <property type="term" value="F:threonine synthase activity"/>
    <property type="evidence" value="ECO:0007669"/>
    <property type="project" value="UniProtKB-EC"/>
</dbReference>
<dbReference type="Pfam" id="PF00291">
    <property type="entry name" value="PALP"/>
    <property type="match status" value="1"/>
</dbReference>
<dbReference type="InterPro" id="IPR000634">
    <property type="entry name" value="Ser/Thr_deHydtase_PyrdxlP-BS"/>
</dbReference>
<dbReference type="EMBL" id="CP012643">
    <property type="protein sequence ID" value="ALJ00554.1"/>
    <property type="molecule type" value="Genomic_DNA"/>
</dbReference>
<accession>A0A0P0CST7</accession>
<dbReference type="EC" id="4.2.3.1" evidence="5"/>